<reference evidence="7 8" key="1">
    <citation type="submission" date="2019-08" db="EMBL/GenBank/DDBJ databases">
        <title>In-depth cultivation of the pig gut microbiome towards novel bacterial diversity and tailored functional studies.</title>
        <authorList>
            <person name="Wylensek D."/>
            <person name="Hitch T.C.A."/>
            <person name="Clavel T."/>
        </authorList>
    </citation>
    <scope>NUCLEOTIDE SEQUENCE [LARGE SCALE GENOMIC DNA]</scope>
    <source>
        <strain evidence="7 8">WB03_NA08</strain>
    </source>
</reference>
<dbReference type="SUPFAM" id="SSF55194">
    <property type="entry name" value="Ribosome recycling factor, RRF"/>
    <property type="match status" value="1"/>
</dbReference>
<proteinExistence type="inferred from homology"/>
<dbReference type="InterPro" id="IPR023584">
    <property type="entry name" value="Ribosome_recyc_fac_dom"/>
</dbReference>
<dbReference type="CDD" id="cd00520">
    <property type="entry name" value="RRF"/>
    <property type="match status" value="1"/>
</dbReference>
<keyword evidence="3 5" id="KW-0963">Cytoplasm</keyword>
<accession>A0A6N7VUN3</accession>
<evidence type="ECO:0000259" key="6">
    <source>
        <dbReference type="Pfam" id="PF01765"/>
    </source>
</evidence>
<dbReference type="GO" id="GO:0005737">
    <property type="term" value="C:cytoplasm"/>
    <property type="evidence" value="ECO:0007669"/>
    <property type="project" value="UniProtKB-SubCell"/>
</dbReference>
<dbReference type="PANTHER" id="PTHR20982">
    <property type="entry name" value="RIBOSOME RECYCLING FACTOR"/>
    <property type="match status" value="1"/>
</dbReference>
<dbReference type="PANTHER" id="PTHR20982:SF3">
    <property type="entry name" value="MITOCHONDRIAL RIBOSOME RECYCLING FACTOR PSEUDO 1"/>
    <property type="match status" value="1"/>
</dbReference>
<comment type="subcellular location">
    <subcellularLocation>
        <location evidence="1 5">Cytoplasm</location>
    </subcellularLocation>
</comment>
<keyword evidence="4 5" id="KW-0648">Protein biosynthesis</keyword>
<dbReference type="GO" id="GO:0006415">
    <property type="term" value="P:translational termination"/>
    <property type="evidence" value="ECO:0007669"/>
    <property type="project" value="UniProtKB-UniRule"/>
</dbReference>
<dbReference type="Gene3D" id="3.30.1360.40">
    <property type="match status" value="1"/>
</dbReference>
<dbReference type="HAMAP" id="MF_00040">
    <property type="entry name" value="RRF"/>
    <property type="match status" value="1"/>
</dbReference>
<dbReference type="InterPro" id="IPR002661">
    <property type="entry name" value="Ribosome_recyc_fac"/>
</dbReference>
<dbReference type="NCBIfam" id="TIGR00496">
    <property type="entry name" value="frr"/>
    <property type="match status" value="1"/>
</dbReference>
<comment type="caution">
    <text evidence="7">The sequence shown here is derived from an EMBL/GenBank/DDBJ whole genome shotgun (WGS) entry which is preliminary data.</text>
</comment>
<evidence type="ECO:0000256" key="3">
    <source>
        <dbReference type="ARBA" id="ARBA00022490"/>
    </source>
</evidence>
<dbReference type="FunFam" id="1.10.132.20:FF:000001">
    <property type="entry name" value="Ribosome-recycling factor"/>
    <property type="match status" value="1"/>
</dbReference>
<feature type="domain" description="Ribosome recycling factor" evidence="6">
    <location>
        <begin position="22"/>
        <end position="184"/>
    </location>
</feature>
<evidence type="ECO:0000256" key="2">
    <source>
        <dbReference type="ARBA" id="ARBA00005912"/>
    </source>
</evidence>
<protein>
    <recommendedName>
        <fullName evidence="5">Ribosome-recycling factor</fullName>
        <shortName evidence="5">RRF</shortName>
    </recommendedName>
    <alternativeName>
        <fullName evidence="5">Ribosome-releasing factor</fullName>
    </alternativeName>
</protein>
<dbReference type="Proteomes" id="UP000470875">
    <property type="component" value="Unassembled WGS sequence"/>
</dbReference>
<evidence type="ECO:0000313" key="7">
    <source>
        <dbReference type="EMBL" id="MSS84690.1"/>
    </source>
</evidence>
<dbReference type="RefSeq" id="WP_154545309.1">
    <property type="nucleotide sequence ID" value="NZ_VULO01000009.1"/>
</dbReference>
<evidence type="ECO:0000256" key="1">
    <source>
        <dbReference type="ARBA" id="ARBA00004496"/>
    </source>
</evidence>
<evidence type="ECO:0000256" key="5">
    <source>
        <dbReference type="HAMAP-Rule" id="MF_00040"/>
    </source>
</evidence>
<comment type="function">
    <text evidence="5">Responsible for the release of ribosomes from messenger RNA at the termination of protein biosynthesis. May increase the efficiency of translation by recycling ribosomes from one round of translation to another.</text>
</comment>
<comment type="similarity">
    <text evidence="2 5">Belongs to the RRF family.</text>
</comment>
<dbReference type="InterPro" id="IPR036191">
    <property type="entry name" value="RRF_sf"/>
</dbReference>
<evidence type="ECO:0000256" key="4">
    <source>
        <dbReference type="ARBA" id="ARBA00022917"/>
    </source>
</evidence>
<keyword evidence="8" id="KW-1185">Reference proteome</keyword>
<name>A0A6N7VUN3_9ACTO</name>
<dbReference type="Pfam" id="PF01765">
    <property type="entry name" value="RRF"/>
    <property type="match status" value="1"/>
</dbReference>
<organism evidence="7 8">
    <name type="scientific">Scrofimicrobium canadense</name>
    <dbReference type="NCBI Taxonomy" id="2652290"/>
    <lineage>
        <taxon>Bacteria</taxon>
        <taxon>Bacillati</taxon>
        <taxon>Actinomycetota</taxon>
        <taxon>Actinomycetes</taxon>
        <taxon>Actinomycetales</taxon>
        <taxon>Actinomycetaceae</taxon>
        <taxon>Scrofimicrobium</taxon>
    </lineage>
</organism>
<evidence type="ECO:0000313" key="8">
    <source>
        <dbReference type="Proteomes" id="UP000470875"/>
    </source>
</evidence>
<dbReference type="GO" id="GO:0043023">
    <property type="term" value="F:ribosomal large subunit binding"/>
    <property type="evidence" value="ECO:0007669"/>
    <property type="project" value="TreeGrafter"/>
</dbReference>
<sequence>MDIDEILLEAEEKMEKAVEATRHDFGNIRTGRANPGMFTELLVDYYGAPTPMQQLASVNIPEARTVLITPFDRSAVAEIIQAIKDADLGVNPNDDGKVIRVVLPALTEERRKDYVKQAKSRAEDGRISVRGARRSAKDALDKLKKDGDAGEDEVARAEKALDVLTKDHVEQIDRVLEAKEADLLAV</sequence>
<dbReference type="FunFam" id="3.30.1360.40:FF:000001">
    <property type="entry name" value="Ribosome-recycling factor"/>
    <property type="match status" value="1"/>
</dbReference>
<dbReference type="Gene3D" id="1.10.132.20">
    <property type="entry name" value="Ribosome-recycling factor"/>
    <property type="match status" value="1"/>
</dbReference>
<dbReference type="AlphaFoldDB" id="A0A6N7VUN3"/>
<gene>
    <name evidence="5" type="primary">frr</name>
    <name evidence="7" type="ORF">FYJ24_07930</name>
</gene>
<dbReference type="EMBL" id="VULO01000009">
    <property type="protein sequence ID" value="MSS84690.1"/>
    <property type="molecule type" value="Genomic_DNA"/>
</dbReference>